<proteinExistence type="predicted"/>
<protein>
    <submittedName>
        <fullName evidence="2">Uncharacterized protein</fullName>
    </submittedName>
</protein>
<evidence type="ECO:0000256" key="1">
    <source>
        <dbReference type="SAM" id="MobiDB-lite"/>
    </source>
</evidence>
<feature type="region of interest" description="Disordered" evidence="1">
    <location>
        <begin position="143"/>
        <end position="207"/>
    </location>
</feature>
<evidence type="ECO:0000313" key="2">
    <source>
        <dbReference type="EMBL" id="PMD42225.1"/>
    </source>
</evidence>
<accession>A0A2J6RUP3</accession>
<dbReference type="AlphaFoldDB" id="A0A2J6RUP3"/>
<feature type="compositionally biased region" description="Low complexity" evidence="1">
    <location>
        <begin position="191"/>
        <end position="205"/>
    </location>
</feature>
<dbReference type="Proteomes" id="UP000235786">
    <property type="component" value="Unassembled WGS sequence"/>
</dbReference>
<sequence length="222" mass="24175">MLQSDNKVSSAPNIETARQWSQLPNFNPSKSHTRLYSSFPLDCFGADIQSRPDNLIQQPLHHQSCIECQNLTDEISDSHVRIEVDRYSVSPIDRSAHDLGGYFSCHDMYDQQQEIGPYLSGPTGAGFKGTQMTTVEYEDSESQYGYGGSYAGGSDGKPPRRGEGTSPGTCPSCGRRVDALDQHSGYGQQRPGNTPPGTQNQGQQTDGRNFCQICDGVGCGIV</sequence>
<name>A0A2J6RUP3_HYAVF</name>
<organism evidence="2 3">
    <name type="scientific">Hyaloscypha variabilis (strain UAMH 11265 / GT02V1 / F)</name>
    <name type="common">Meliniomyces variabilis</name>
    <dbReference type="NCBI Taxonomy" id="1149755"/>
    <lineage>
        <taxon>Eukaryota</taxon>
        <taxon>Fungi</taxon>
        <taxon>Dikarya</taxon>
        <taxon>Ascomycota</taxon>
        <taxon>Pezizomycotina</taxon>
        <taxon>Leotiomycetes</taxon>
        <taxon>Helotiales</taxon>
        <taxon>Hyaloscyphaceae</taxon>
        <taxon>Hyaloscypha</taxon>
        <taxon>Hyaloscypha variabilis</taxon>
    </lineage>
</organism>
<evidence type="ECO:0000313" key="3">
    <source>
        <dbReference type="Proteomes" id="UP000235786"/>
    </source>
</evidence>
<feature type="compositionally biased region" description="Gly residues" evidence="1">
    <location>
        <begin position="145"/>
        <end position="155"/>
    </location>
</feature>
<reference evidence="2 3" key="1">
    <citation type="submission" date="2016-04" db="EMBL/GenBank/DDBJ databases">
        <title>A degradative enzymes factory behind the ericoid mycorrhizal symbiosis.</title>
        <authorList>
            <consortium name="DOE Joint Genome Institute"/>
            <person name="Martino E."/>
            <person name="Morin E."/>
            <person name="Grelet G."/>
            <person name="Kuo A."/>
            <person name="Kohler A."/>
            <person name="Daghino S."/>
            <person name="Barry K."/>
            <person name="Choi C."/>
            <person name="Cichocki N."/>
            <person name="Clum A."/>
            <person name="Copeland A."/>
            <person name="Hainaut M."/>
            <person name="Haridas S."/>
            <person name="Labutti K."/>
            <person name="Lindquist E."/>
            <person name="Lipzen A."/>
            <person name="Khouja H.-R."/>
            <person name="Murat C."/>
            <person name="Ohm R."/>
            <person name="Olson A."/>
            <person name="Spatafora J."/>
            <person name="Veneault-Fourrey C."/>
            <person name="Henrissat B."/>
            <person name="Grigoriev I."/>
            <person name="Martin F."/>
            <person name="Perotto S."/>
        </authorList>
    </citation>
    <scope>NUCLEOTIDE SEQUENCE [LARGE SCALE GENOMIC DNA]</scope>
    <source>
        <strain evidence="2 3">F</strain>
    </source>
</reference>
<keyword evidence="3" id="KW-1185">Reference proteome</keyword>
<dbReference type="EMBL" id="KZ613943">
    <property type="protein sequence ID" value="PMD42225.1"/>
    <property type="molecule type" value="Genomic_DNA"/>
</dbReference>
<gene>
    <name evidence="2" type="ORF">L207DRAFT_564580</name>
</gene>